<evidence type="ECO:0000256" key="1">
    <source>
        <dbReference type="ARBA" id="ARBA00022722"/>
    </source>
</evidence>
<reference evidence="13 14" key="1">
    <citation type="submission" date="2019-01" db="EMBL/GenBank/DDBJ databases">
        <authorList>
            <person name="Chen W.-M."/>
        </authorList>
    </citation>
    <scope>NUCLEOTIDE SEQUENCE [LARGE SCALE GENOMIC DNA]</scope>
    <source>
        <strain evidence="13 14">ICH-3</strain>
    </source>
</reference>
<evidence type="ECO:0000256" key="10">
    <source>
        <dbReference type="ARBA" id="ARBA00023235"/>
    </source>
</evidence>
<keyword evidence="4 11" id="KW-0378">Hydrolase</keyword>
<proteinExistence type="inferred from homology"/>
<comment type="catalytic activity">
    <reaction evidence="11">
        <text>ATP + H2O = ADP + phosphate + H(+)</text>
        <dbReference type="Rhea" id="RHEA:13065"/>
        <dbReference type="ChEBI" id="CHEBI:15377"/>
        <dbReference type="ChEBI" id="CHEBI:15378"/>
        <dbReference type="ChEBI" id="CHEBI:30616"/>
        <dbReference type="ChEBI" id="CHEBI:43474"/>
        <dbReference type="ChEBI" id="CHEBI:456216"/>
        <dbReference type="EC" id="5.6.2.3"/>
    </reaction>
</comment>
<dbReference type="CDD" id="cd17933">
    <property type="entry name" value="DEXSc_RecD-like"/>
    <property type="match status" value="1"/>
</dbReference>
<keyword evidence="2 11" id="KW-0547">Nucleotide-binding</keyword>
<keyword evidence="6 11" id="KW-0269">Exonuclease</keyword>
<organism evidence="13 14">
    <name type="scientific">Rubrivivax albus</name>
    <dbReference type="NCBI Taxonomy" id="2499835"/>
    <lineage>
        <taxon>Bacteria</taxon>
        <taxon>Pseudomonadati</taxon>
        <taxon>Pseudomonadota</taxon>
        <taxon>Betaproteobacteria</taxon>
        <taxon>Burkholderiales</taxon>
        <taxon>Sphaerotilaceae</taxon>
        <taxon>Rubrivivax</taxon>
    </lineage>
</organism>
<dbReference type="SUPFAM" id="SSF52540">
    <property type="entry name" value="P-loop containing nucleoside triphosphate hydrolases"/>
    <property type="match status" value="2"/>
</dbReference>
<dbReference type="Gene3D" id="3.40.50.300">
    <property type="entry name" value="P-loop containing nucleotide triphosphate hydrolases"/>
    <property type="match status" value="3"/>
</dbReference>
<gene>
    <name evidence="11 13" type="primary">recD</name>
    <name evidence="13" type="ORF">ENE75_14535</name>
</gene>
<keyword evidence="9 11" id="KW-0234">DNA repair</keyword>
<dbReference type="OrthoDB" id="9803432at2"/>
<dbReference type="EMBL" id="SACT01000004">
    <property type="protein sequence ID" value="RVT51007.1"/>
    <property type="molecule type" value="Genomic_DNA"/>
</dbReference>
<evidence type="ECO:0000256" key="6">
    <source>
        <dbReference type="ARBA" id="ARBA00022839"/>
    </source>
</evidence>
<dbReference type="GO" id="GO:0016887">
    <property type="term" value="F:ATP hydrolysis activity"/>
    <property type="evidence" value="ECO:0007669"/>
    <property type="project" value="RHEA"/>
</dbReference>
<evidence type="ECO:0000313" key="14">
    <source>
        <dbReference type="Proteomes" id="UP000288178"/>
    </source>
</evidence>
<evidence type="ECO:0000256" key="8">
    <source>
        <dbReference type="ARBA" id="ARBA00023125"/>
    </source>
</evidence>
<comment type="caution">
    <text evidence="13">The sequence shown here is derived from an EMBL/GenBank/DDBJ whole genome shotgun (WGS) entry which is preliminary data.</text>
</comment>
<dbReference type="Pfam" id="PF13245">
    <property type="entry name" value="AAA_19"/>
    <property type="match status" value="1"/>
</dbReference>
<comment type="subunit">
    <text evidence="11">Heterotrimer of RecB, RecC and RecD. All subunits contribute to DNA-binding.</text>
</comment>
<comment type="miscellaneous">
    <text evidence="11">In the RecBCD complex, RecB has a slow 3'-5' helicase, an exonuclease activity and loads RecA onto ssDNA, RecD has a fast 5'-3' helicase activity, while RecC stimulates the ATPase and processivity of the RecB helicase and contributes to recognition of the Chi site.</text>
</comment>
<accession>A0A3S2UPJ5</accession>
<keyword evidence="7 11" id="KW-0067">ATP-binding</keyword>
<dbReference type="GO" id="GO:0043139">
    <property type="term" value="F:5'-3' DNA helicase activity"/>
    <property type="evidence" value="ECO:0007669"/>
    <property type="project" value="UniProtKB-UniRule"/>
</dbReference>
<dbReference type="GO" id="GO:0008854">
    <property type="term" value="F:exodeoxyribonuclease V activity"/>
    <property type="evidence" value="ECO:0007669"/>
    <property type="project" value="InterPro"/>
</dbReference>
<dbReference type="InterPro" id="IPR050534">
    <property type="entry name" value="Coronavir_polyprotein_1ab"/>
</dbReference>
<dbReference type="EC" id="5.6.2.3" evidence="11"/>
<evidence type="ECO:0000313" key="13">
    <source>
        <dbReference type="EMBL" id="RVT51007.1"/>
    </source>
</evidence>
<feature type="binding site" evidence="11">
    <location>
        <begin position="189"/>
        <end position="196"/>
    </location>
    <ligand>
        <name>ATP</name>
        <dbReference type="ChEBI" id="CHEBI:30616"/>
    </ligand>
</feature>
<keyword evidence="14" id="KW-1185">Reference proteome</keyword>
<keyword evidence="5 11" id="KW-0347">Helicase</keyword>
<keyword evidence="8 11" id="KW-0238">DNA-binding</keyword>
<dbReference type="NCBIfam" id="TIGR01447">
    <property type="entry name" value="recD"/>
    <property type="match status" value="1"/>
</dbReference>
<dbReference type="PANTHER" id="PTHR43788:SF6">
    <property type="entry name" value="DNA HELICASE B"/>
    <property type="match status" value="1"/>
</dbReference>
<keyword evidence="1 11" id="KW-0540">Nuclease</keyword>
<dbReference type="PANTHER" id="PTHR43788">
    <property type="entry name" value="DNA2/NAM7 HELICASE FAMILY MEMBER"/>
    <property type="match status" value="1"/>
</dbReference>
<evidence type="ECO:0000256" key="3">
    <source>
        <dbReference type="ARBA" id="ARBA00022763"/>
    </source>
</evidence>
<dbReference type="Pfam" id="PF13538">
    <property type="entry name" value="UvrD_C_2"/>
    <property type="match status" value="1"/>
</dbReference>
<dbReference type="InterPro" id="IPR003593">
    <property type="entry name" value="AAA+_ATPase"/>
</dbReference>
<evidence type="ECO:0000256" key="11">
    <source>
        <dbReference type="HAMAP-Rule" id="MF_01487"/>
    </source>
</evidence>
<dbReference type="InterPro" id="IPR027785">
    <property type="entry name" value="UvrD-like_helicase_C"/>
</dbReference>
<dbReference type="GO" id="GO:0003677">
    <property type="term" value="F:DNA binding"/>
    <property type="evidence" value="ECO:0007669"/>
    <property type="project" value="UniProtKB-UniRule"/>
</dbReference>
<dbReference type="HAMAP" id="MF_01487">
    <property type="entry name" value="RecD"/>
    <property type="match status" value="1"/>
</dbReference>
<name>A0A3S2UPJ5_9BURK</name>
<evidence type="ECO:0000259" key="12">
    <source>
        <dbReference type="SMART" id="SM00382"/>
    </source>
</evidence>
<evidence type="ECO:0000256" key="4">
    <source>
        <dbReference type="ARBA" id="ARBA00022801"/>
    </source>
</evidence>
<dbReference type="GO" id="GO:0009338">
    <property type="term" value="C:exodeoxyribonuclease V complex"/>
    <property type="evidence" value="ECO:0007669"/>
    <property type="project" value="InterPro"/>
</dbReference>
<dbReference type="AlphaFoldDB" id="A0A3S2UPJ5"/>
<evidence type="ECO:0000256" key="7">
    <source>
        <dbReference type="ARBA" id="ARBA00022840"/>
    </source>
</evidence>
<evidence type="ECO:0000256" key="2">
    <source>
        <dbReference type="ARBA" id="ARBA00022741"/>
    </source>
</evidence>
<dbReference type="GO" id="GO:0000724">
    <property type="term" value="P:double-strand break repair via homologous recombination"/>
    <property type="evidence" value="ECO:0007669"/>
    <property type="project" value="UniProtKB-UniRule"/>
</dbReference>
<evidence type="ECO:0000256" key="5">
    <source>
        <dbReference type="ARBA" id="ARBA00022806"/>
    </source>
</evidence>
<dbReference type="GO" id="GO:0017116">
    <property type="term" value="F:single-stranded DNA helicase activity"/>
    <property type="evidence" value="ECO:0007669"/>
    <property type="project" value="TreeGrafter"/>
</dbReference>
<comment type="function">
    <text evidence="11">A helicase/nuclease that prepares dsDNA breaks (DSB) for recombinational DNA repair. Binds to DSBs and unwinds DNA via a highly rapid and processive ATP-dependent bidirectional helicase activity. Unwinds dsDNA until it encounters a Chi (crossover hotspot instigator) sequence from the 3' direction. Cuts ssDNA a few nucleotides 3' to the Chi site. The properties and activities of the enzyme are changed at Chi. The Chi-altered holoenzyme produces a long 3'-ssDNA overhang and facilitates RecA-binding to the ssDNA for homologous DNA recombination and repair. Holoenzyme degrades any linearized DNA that is unable to undergo homologous recombination. In the holoenzyme this subunit has ssDNA-dependent ATPase and 5'-3' helicase activity. When added to pre-assembled RecBC greatly stimulates nuclease activity and augments holoenzyme processivity. Negatively regulates the RecA-loading ability of RecBCD.</text>
</comment>
<sequence length="610" mass="64171">MTAAASLADLAAWQAAGWLRPLDVALARFLHDTAPTAPPDLLLAAALLSRLESAGHSALPLDDLPGTAAELLDWPAEALNALSQALATRPLQPQAWAGCAAVEADPPDDEGGTPLVLANDRLALRRHWRDEGDIARQLRARAAASLPVDEAQATAWLGRLFPPRADGDVDWQRRAGEVALRGRFTLVTGGPGTGKTWTAARLLVLLQALRGRGGPDGPPAPWLRVGLAAPTGKAAARLKQSIQQALQGLRPALGPLAGEALDPWADALPPARTLHALLGPRPGTRRFRHDATNPLPLDLLIVDEASMVHLALMARLLDALPSTARLVLLGDPDQLASVEAGAVLADLCAAPVLVPRTVALRESRRFQGAIGALAQAMHGGDGAAALAALRGDASGALALQSPRDATAVLPLAVQGYRPMLQALQGPGTPAERARAALQAFEAFRLLCALREGPWGVDGLNGAVERALADAGLLRRSGEWYTGRPVMLSRNQPALGLFNGDIGLVLPADDGTPRAWFAEGEALHAVAVGRLEQVQTAFAMTVHKSQGSEFGHVALVLPPEDGPLLTRELVYTGLTRARERFTLVAPQPALLARAVARRTRREGGLRARLAP</sequence>
<keyword evidence="3 11" id="KW-0227">DNA damage</keyword>
<dbReference type="CDD" id="cd18809">
    <property type="entry name" value="SF1_C_RecD"/>
    <property type="match status" value="1"/>
</dbReference>
<dbReference type="GO" id="GO:0005524">
    <property type="term" value="F:ATP binding"/>
    <property type="evidence" value="ECO:0007669"/>
    <property type="project" value="UniProtKB-UniRule"/>
</dbReference>
<protein>
    <recommendedName>
        <fullName evidence="11">RecBCD enzyme subunit RecD</fullName>
        <ecNumber evidence="11">5.6.2.3</ecNumber>
    </recommendedName>
    <alternativeName>
        <fullName evidence="11">DNA 5'-3' helicase subunit RecD</fullName>
    </alternativeName>
    <alternativeName>
        <fullName evidence="11">Exonuclease V subunit RecD</fullName>
        <shortName evidence="11">ExoV subunit RecD</shortName>
    </alternativeName>
    <alternativeName>
        <fullName evidence="11">Helicase/nuclease RecBCD subunit RecD</fullName>
    </alternativeName>
</protein>
<dbReference type="InterPro" id="IPR006344">
    <property type="entry name" value="RecD"/>
</dbReference>
<dbReference type="Proteomes" id="UP000288178">
    <property type="component" value="Unassembled WGS sequence"/>
</dbReference>
<keyword evidence="10 11" id="KW-0413">Isomerase</keyword>
<dbReference type="Gene3D" id="1.10.10.1020">
    <property type="entry name" value="RecBCD complex, subunit RecD, N-terminal domain"/>
    <property type="match status" value="1"/>
</dbReference>
<dbReference type="Pfam" id="PF21185">
    <property type="entry name" value="RecD_N"/>
    <property type="match status" value="1"/>
</dbReference>
<evidence type="ECO:0000256" key="9">
    <source>
        <dbReference type="ARBA" id="ARBA00023204"/>
    </source>
</evidence>
<feature type="domain" description="AAA+ ATPase" evidence="12">
    <location>
        <begin position="181"/>
        <end position="359"/>
    </location>
</feature>
<dbReference type="RefSeq" id="WP_128199033.1">
    <property type="nucleotide sequence ID" value="NZ_SACT01000004.1"/>
</dbReference>
<dbReference type="InterPro" id="IPR041851">
    <property type="entry name" value="RecD_N_sf"/>
</dbReference>
<dbReference type="InterPro" id="IPR049550">
    <property type="entry name" value="RecD_N"/>
</dbReference>
<comment type="similarity">
    <text evidence="11">Belongs to the RecD family.</text>
</comment>
<dbReference type="InterPro" id="IPR027417">
    <property type="entry name" value="P-loop_NTPase"/>
</dbReference>
<dbReference type="SMART" id="SM00382">
    <property type="entry name" value="AAA"/>
    <property type="match status" value="1"/>
</dbReference>